<proteinExistence type="predicted"/>
<evidence type="ECO:0000313" key="2">
    <source>
        <dbReference type="Proteomes" id="UP000605568"/>
    </source>
</evidence>
<protein>
    <submittedName>
        <fullName evidence="1">Uncharacterized protein</fullName>
    </submittedName>
</protein>
<comment type="caution">
    <text evidence="1">The sequence shown here is derived from an EMBL/GenBank/DDBJ whole genome shotgun (WGS) entry which is preliminary data.</text>
</comment>
<accession>A0ABQ3MIR7</accession>
<sequence length="195" mass="20569">MHEILPVGHDLGALHGAGGHVRQVRAGIEVFELNDAEHAAWSAAHGVADEDGLVRPETTESLRDEHGDDVVSGLLARRLLASPHPAAEFAARHRLLPLALGLGATAEEPWSFSVGLLDQPVVTMTGALYDLWQWAHLAPDLGEACRETAAAATGAGVTDATQTDPDQVLAGALESVPLLLATRMAFFDVLVEGVR</sequence>
<organism evidence="1 2">
    <name type="scientific">Lentzea cavernae</name>
    <dbReference type="NCBI Taxonomy" id="2020703"/>
    <lineage>
        <taxon>Bacteria</taxon>
        <taxon>Bacillati</taxon>
        <taxon>Actinomycetota</taxon>
        <taxon>Actinomycetes</taxon>
        <taxon>Pseudonocardiales</taxon>
        <taxon>Pseudonocardiaceae</taxon>
        <taxon>Lentzea</taxon>
    </lineage>
</organism>
<gene>
    <name evidence="1" type="ORF">GCM10017774_43050</name>
</gene>
<keyword evidence="2" id="KW-1185">Reference proteome</keyword>
<reference evidence="2" key="1">
    <citation type="journal article" date="2019" name="Int. J. Syst. Evol. Microbiol.">
        <title>The Global Catalogue of Microorganisms (GCM) 10K type strain sequencing project: providing services to taxonomists for standard genome sequencing and annotation.</title>
        <authorList>
            <consortium name="The Broad Institute Genomics Platform"/>
            <consortium name="The Broad Institute Genome Sequencing Center for Infectious Disease"/>
            <person name="Wu L."/>
            <person name="Ma J."/>
        </authorList>
    </citation>
    <scope>NUCLEOTIDE SEQUENCE [LARGE SCALE GENOMIC DNA]</scope>
    <source>
        <strain evidence="2">CGMCC 4.7367</strain>
    </source>
</reference>
<dbReference type="RefSeq" id="WP_191300213.1">
    <property type="nucleotide sequence ID" value="NZ_BNAR01000006.1"/>
</dbReference>
<dbReference type="Proteomes" id="UP000605568">
    <property type="component" value="Unassembled WGS sequence"/>
</dbReference>
<name>A0ABQ3MIR7_9PSEU</name>
<dbReference type="EMBL" id="BNAR01000006">
    <property type="protein sequence ID" value="GHH44101.1"/>
    <property type="molecule type" value="Genomic_DNA"/>
</dbReference>
<evidence type="ECO:0000313" key="1">
    <source>
        <dbReference type="EMBL" id="GHH44101.1"/>
    </source>
</evidence>